<evidence type="ECO:0000256" key="1">
    <source>
        <dbReference type="ARBA" id="ARBA00004651"/>
    </source>
</evidence>
<dbReference type="InterPro" id="IPR037673">
    <property type="entry name" value="MSC/AndL"/>
</dbReference>
<dbReference type="NCBIfam" id="NF010557">
    <property type="entry name" value="PRK13952.1"/>
    <property type="match status" value="1"/>
</dbReference>
<keyword evidence="6 11" id="KW-0812">Transmembrane</keyword>
<organism evidence="12 13">
    <name type="scientific">Defluviicoccus vanus</name>
    <dbReference type="NCBI Taxonomy" id="111831"/>
    <lineage>
        <taxon>Bacteria</taxon>
        <taxon>Pseudomonadati</taxon>
        <taxon>Pseudomonadota</taxon>
        <taxon>Alphaproteobacteria</taxon>
        <taxon>Rhodospirillales</taxon>
        <taxon>Rhodospirillaceae</taxon>
        <taxon>Defluviicoccus</taxon>
    </lineage>
</organism>
<evidence type="ECO:0000256" key="3">
    <source>
        <dbReference type="ARBA" id="ARBA00011255"/>
    </source>
</evidence>
<evidence type="ECO:0000256" key="11">
    <source>
        <dbReference type="HAMAP-Rule" id="MF_00115"/>
    </source>
</evidence>
<gene>
    <name evidence="11 12" type="primary">mscL</name>
    <name evidence="12" type="ORF">HQ394_08345</name>
</gene>
<keyword evidence="7 11" id="KW-1133">Transmembrane helix</keyword>
<evidence type="ECO:0000256" key="2">
    <source>
        <dbReference type="ARBA" id="ARBA00007254"/>
    </source>
</evidence>
<evidence type="ECO:0000256" key="9">
    <source>
        <dbReference type="ARBA" id="ARBA00023136"/>
    </source>
</evidence>
<comment type="subcellular location">
    <subcellularLocation>
        <location evidence="11">Cell inner membrane</location>
        <topology evidence="11">Multi-pass membrane protein</topology>
    </subcellularLocation>
    <subcellularLocation>
        <location evidence="1">Cell membrane</location>
        <topology evidence="1">Multi-pass membrane protein</topology>
    </subcellularLocation>
</comment>
<dbReference type="Pfam" id="PF01741">
    <property type="entry name" value="MscL"/>
    <property type="match status" value="1"/>
</dbReference>
<evidence type="ECO:0000256" key="4">
    <source>
        <dbReference type="ARBA" id="ARBA00022448"/>
    </source>
</evidence>
<protein>
    <recommendedName>
        <fullName evidence="11">Large-conductance mechanosensitive channel</fullName>
    </recommendedName>
</protein>
<feature type="transmembrane region" description="Helical" evidence="11">
    <location>
        <begin position="77"/>
        <end position="101"/>
    </location>
</feature>
<sequence>MLREFREFAVRGNVVDMAVGIIIGAAFGRIVGSLVDDVVMPPIGWLLGKVDFSDLYINLSGEAYASLAAAKEAGAPVIGYGVFINTIIHFVIVAFAVFILIKWINRLREMAGEQIAAEPPPPSREEVLLTEIRDLLKRNPR</sequence>
<keyword evidence="5 11" id="KW-1003">Cell membrane</keyword>
<dbReference type="HAMAP" id="MF_00115">
    <property type="entry name" value="MscL"/>
    <property type="match status" value="1"/>
</dbReference>
<proteinExistence type="inferred from homology"/>
<feature type="transmembrane region" description="Helical" evidence="11">
    <location>
        <begin position="12"/>
        <end position="32"/>
    </location>
</feature>
<keyword evidence="11" id="KW-0997">Cell inner membrane</keyword>
<evidence type="ECO:0000256" key="6">
    <source>
        <dbReference type="ARBA" id="ARBA00022692"/>
    </source>
</evidence>
<dbReference type="PROSITE" id="PS01327">
    <property type="entry name" value="MSCL"/>
    <property type="match status" value="1"/>
</dbReference>
<keyword evidence="13" id="KW-1185">Reference proteome</keyword>
<evidence type="ECO:0000256" key="5">
    <source>
        <dbReference type="ARBA" id="ARBA00022475"/>
    </source>
</evidence>
<dbReference type="InterPro" id="IPR001185">
    <property type="entry name" value="MS_channel"/>
</dbReference>
<dbReference type="EMBL" id="CP053923">
    <property type="protein sequence ID" value="QNT71214.1"/>
    <property type="molecule type" value="Genomic_DNA"/>
</dbReference>
<dbReference type="PANTHER" id="PTHR30266:SF2">
    <property type="entry name" value="LARGE-CONDUCTANCE MECHANOSENSITIVE CHANNEL"/>
    <property type="match status" value="1"/>
</dbReference>
<dbReference type="GO" id="GO:0008381">
    <property type="term" value="F:mechanosensitive monoatomic ion channel activity"/>
    <property type="evidence" value="ECO:0007669"/>
    <property type="project" value="UniProtKB-UniRule"/>
</dbReference>
<dbReference type="NCBIfam" id="NF001843">
    <property type="entry name" value="PRK00567.1-4"/>
    <property type="match status" value="1"/>
</dbReference>
<dbReference type="PANTHER" id="PTHR30266">
    <property type="entry name" value="MECHANOSENSITIVE CHANNEL MSCL"/>
    <property type="match status" value="1"/>
</dbReference>
<dbReference type="Proteomes" id="UP000516369">
    <property type="component" value="Chromosome"/>
</dbReference>
<evidence type="ECO:0000256" key="10">
    <source>
        <dbReference type="ARBA" id="ARBA00023303"/>
    </source>
</evidence>
<evidence type="ECO:0000256" key="7">
    <source>
        <dbReference type="ARBA" id="ARBA00022989"/>
    </source>
</evidence>
<comment type="similarity">
    <text evidence="2 11">Belongs to the MscL family.</text>
</comment>
<dbReference type="Gene3D" id="1.10.1200.120">
    <property type="entry name" value="Large-conductance mechanosensitive channel, MscL, domain 1"/>
    <property type="match status" value="1"/>
</dbReference>
<dbReference type="NCBIfam" id="TIGR00220">
    <property type="entry name" value="mscL"/>
    <property type="match status" value="1"/>
</dbReference>
<keyword evidence="10 11" id="KW-0407">Ion channel</keyword>
<name>A0A7H1N678_9PROT</name>
<dbReference type="SUPFAM" id="SSF81330">
    <property type="entry name" value="Gated mechanosensitive channel"/>
    <property type="match status" value="1"/>
</dbReference>
<dbReference type="FunFam" id="1.10.1200.120:FF:000001">
    <property type="entry name" value="Large-conductance mechanosensitive channel"/>
    <property type="match status" value="1"/>
</dbReference>
<dbReference type="InterPro" id="IPR019823">
    <property type="entry name" value="Mechanosensitive_channel_CS"/>
</dbReference>
<comment type="function">
    <text evidence="11">Channel that opens in response to stretch forces in the membrane lipid bilayer. May participate in the regulation of osmotic pressure changes within the cell.</text>
</comment>
<dbReference type="AlphaFoldDB" id="A0A7H1N678"/>
<evidence type="ECO:0000313" key="13">
    <source>
        <dbReference type="Proteomes" id="UP000516369"/>
    </source>
</evidence>
<dbReference type="PRINTS" id="PR01264">
    <property type="entry name" value="MECHCHANNEL"/>
</dbReference>
<dbReference type="GO" id="GO:0005886">
    <property type="term" value="C:plasma membrane"/>
    <property type="evidence" value="ECO:0007669"/>
    <property type="project" value="UniProtKB-SubCell"/>
</dbReference>
<keyword evidence="4 11" id="KW-0813">Transport</keyword>
<dbReference type="InterPro" id="IPR036019">
    <property type="entry name" value="MscL_channel"/>
</dbReference>
<reference evidence="12 13" key="1">
    <citation type="submission" date="2020-05" db="EMBL/GenBank/DDBJ databases">
        <title>Complete closed genome sequence of Defluviicoccus vanus.</title>
        <authorList>
            <person name="Bessarab I."/>
            <person name="Arumugam K."/>
            <person name="Maszenan A.M."/>
            <person name="Seviour R.J."/>
            <person name="Williams R.B."/>
        </authorList>
    </citation>
    <scope>NUCLEOTIDE SEQUENCE [LARGE SCALE GENOMIC DNA]</scope>
    <source>
        <strain evidence="12 13">Ben 114</strain>
    </source>
</reference>
<keyword evidence="8 11" id="KW-0406">Ion transport</keyword>
<evidence type="ECO:0000256" key="8">
    <source>
        <dbReference type="ARBA" id="ARBA00023065"/>
    </source>
</evidence>
<comment type="subunit">
    <text evidence="3 11">Homopentamer.</text>
</comment>
<accession>A0A7H1N678</accession>
<keyword evidence="9 11" id="KW-0472">Membrane</keyword>
<dbReference type="KEGG" id="dvn:HQ394_08345"/>
<evidence type="ECO:0000313" key="12">
    <source>
        <dbReference type="EMBL" id="QNT71214.1"/>
    </source>
</evidence>